<keyword evidence="2" id="KW-0489">Methyltransferase</keyword>
<dbReference type="PANTHER" id="PTHR43667:SF2">
    <property type="entry name" value="FATTY ACID C-METHYL TRANSFERASE"/>
    <property type="match status" value="1"/>
</dbReference>
<dbReference type="Pfam" id="PF13649">
    <property type="entry name" value="Methyltransf_25"/>
    <property type="match status" value="1"/>
</dbReference>
<reference evidence="2 3" key="1">
    <citation type="submission" date="2021-01" db="EMBL/GenBank/DDBJ databases">
        <title>Sequencing the genomes of 1000 actinobacteria strains.</title>
        <authorList>
            <person name="Klenk H.-P."/>
        </authorList>
    </citation>
    <scope>NUCLEOTIDE SEQUENCE [LARGE SCALE GENOMIC DNA]</scope>
    <source>
        <strain evidence="2 3">DSM 46000</strain>
    </source>
</reference>
<dbReference type="Gene3D" id="3.40.50.150">
    <property type="entry name" value="Vaccinia Virus protein VP39"/>
    <property type="match status" value="1"/>
</dbReference>
<sequence length="262" mass="27759">MERSTLLRLAHSEHPIASPLSDVRVDGLLDRTTGGRGSVLDLGCGDGTWLLRALGREPGLAAVGVDTSDVGFEETLAKAAAAGVADRLTLVQGDVREYVSEAPFDAVLSVGAAYAFGGLGPTLEAARGHLAADGLLLLGDCFWPAPPTAAVLDGLGGLSPDEYLDLPSTVDLVTRHGWATVHGHVSTQEEWDDYEWAWTGAPARWAVENPDHPDAREVLSAVETHRDGWLQGYRGGLGFVTLVLHPGRAAVTSRRGTVSRQR</sequence>
<dbReference type="GO" id="GO:0008168">
    <property type="term" value="F:methyltransferase activity"/>
    <property type="evidence" value="ECO:0007669"/>
    <property type="project" value="UniProtKB-KW"/>
</dbReference>
<keyword evidence="3" id="KW-1185">Reference proteome</keyword>
<accession>A0ABS2LHZ4</accession>
<comment type="caution">
    <text evidence="2">The sequence shown here is derived from an EMBL/GenBank/DDBJ whole genome shotgun (WGS) entry which is preliminary data.</text>
</comment>
<dbReference type="InterPro" id="IPR041698">
    <property type="entry name" value="Methyltransf_25"/>
</dbReference>
<organism evidence="2 3">
    <name type="scientific">Oerskovia jenensis</name>
    <dbReference type="NCBI Taxonomy" id="162169"/>
    <lineage>
        <taxon>Bacteria</taxon>
        <taxon>Bacillati</taxon>
        <taxon>Actinomycetota</taxon>
        <taxon>Actinomycetes</taxon>
        <taxon>Micrococcales</taxon>
        <taxon>Cellulomonadaceae</taxon>
        <taxon>Oerskovia</taxon>
    </lineage>
</organism>
<proteinExistence type="predicted"/>
<keyword evidence="2" id="KW-0808">Transferase</keyword>
<dbReference type="InterPro" id="IPR029063">
    <property type="entry name" value="SAM-dependent_MTases_sf"/>
</dbReference>
<dbReference type="CDD" id="cd02440">
    <property type="entry name" value="AdoMet_MTases"/>
    <property type="match status" value="1"/>
</dbReference>
<dbReference type="RefSeq" id="WP_205307866.1">
    <property type="nucleotide sequence ID" value="NZ_BAAAVF010000007.1"/>
</dbReference>
<evidence type="ECO:0000259" key="1">
    <source>
        <dbReference type="Pfam" id="PF13649"/>
    </source>
</evidence>
<evidence type="ECO:0000313" key="2">
    <source>
        <dbReference type="EMBL" id="MBM7480038.1"/>
    </source>
</evidence>
<feature type="domain" description="Methyltransferase" evidence="1">
    <location>
        <begin position="39"/>
        <end position="130"/>
    </location>
</feature>
<name>A0ABS2LHZ4_9CELL</name>
<dbReference type="EMBL" id="JAFBBO010000001">
    <property type="protein sequence ID" value="MBM7480038.1"/>
    <property type="molecule type" value="Genomic_DNA"/>
</dbReference>
<dbReference type="SUPFAM" id="SSF53335">
    <property type="entry name" value="S-adenosyl-L-methionine-dependent methyltransferases"/>
    <property type="match status" value="1"/>
</dbReference>
<evidence type="ECO:0000313" key="3">
    <source>
        <dbReference type="Proteomes" id="UP000698059"/>
    </source>
</evidence>
<dbReference type="GO" id="GO:0032259">
    <property type="term" value="P:methylation"/>
    <property type="evidence" value="ECO:0007669"/>
    <property type="project" value="UniProtKB-KW"/>
</dbReference>
<dbReference type="Proteomes" id="UP000698059">
    <property type="component" value="Unassembled WGS sequence"/>
</dbReference>
<dbReference type="PANTHER" id="PTHR43667">
    <property type="entry name" value="CYCLOPROPANE-FATTY-ACYL-PHOSPHOLIPID SYNTHASE"/>
    <property type="match status" value="1"/>
</dbReference>
<protein>
    <submittedName>
        <fullName evidence="2">SAM-dependent methyltransferase</fullName>
    </submittedName>
</protein>
<dbReference type="InterPro" id="IPR050723">
    <property type="entry name" value="CFA/CMAS"/>
</dbReference>
<gene>
    <name evidence="2" type="ORF">JOD49_002958</name>
</gene>